<reference evidence="3" key="3">
    <citation type="submission" date="2025-09" db="UniProtKB">
        <authorList>
            <consortium name="Ensembl"/>
        </authorList>
    </citation>
    <scope>IDENTIFICATION</scope>
</reference>
<feature type="transmembrane region" description="Helical" evidence="2">
    <location>
        <begin position="164"/>
        <end position="185"/>
    </location>
</feature>
<reference evidence="4" key="1">
    <citation type="submission" date="2019-10" db="EMBL/GenBank/DDBJ databases">
        <title>Corvus moneduloides (New Caledonian crow) genome, bCorMon1, primary haplotype.</title>
        <authorList>
            <person name="Rutz C."/>
            <person name="Fungtammasan C."/>
            <person name="Mountcastle J."/>
            <person name="Formenti G."/>
            <person name="Chow W."/>
            <person name="Howe K."/>
            <person name="Steele M.P."/>
            <person name="Fernandes J."/>
            <person name="Gilbert M.T.P."/>
            <person name="Fedrigo O."/>
            <person name="Jarvis E.D."/>
            <person name="Gemmell N."/>
        </authorList>
    </citation>
    <scope>NUCLEOTIDE SEQUENCE [LARGE SCALE GENOMIC DNA]</scope>
</reference>
<accession>A0A8C3D990</accession>
<keyword evidence="4" id="KW-1185">Reference proteome</keyword>
<evidence type="ECO:0000256" key="1">
    <source>
        <dbReference type="SAM" id="MobiDB-lite"/>
    </source>
</evidence>
<dbReference type="PANTHER" id="PTHR10656">
    <property type="entry name" value="CELL FATE DETERMINING PROTEIN MAB21-RELATED"/>
    <property type="match status" value="1"/>
</dbReference>
<evidence type="ECO:0000256" key="2">
    <source>
        <dbReference type="SAM" id="Phobius"/>
    </source>
</evidence>
<keyword evidence="2" id="KW-0472">Membrane</keyword>
<dbReference type="PANTHER" id="PTHR10656:SF40">
    <property type="entry name" value="INOSITOL 1,4,5-TRISPHOSPHATE RECEPTOR-INTERACTING PROTEIN-LIKE 1"/>
    <property type="match status" value="1"/>
</dbReference>
<dbReference type="AlphaFoldDB" id="A0A8C3D990"/>
<dbReference type="OMA" id="ICTEMIF"/>
<keyword evidence="2" id="KW-1133">Transmembrane helix</keyword>
<feature type="compositionally biased region" description="Basic and acidic residues" evidence="1">
    <location>
        <begin position="197"/>
        <end position="215"/>
    </location>
</feature>
<reference evidence="3" key="2">
    <citation type="submission" date="2025-08" db="UniProtKB">
        <authorList>
            <consortium name="Ensembl"/>
        </authorList>
    </citation>
    <scope>IDENTIFICATION</scope>
</reference>
<evidence type="ECO:0000313" key="4">
    <source>
        <dbReference type="Proteomes" id="UP000694553"/>
    </source>
</evidence>
<gene>
    <name evidence="3" type="primary">LOC116438113</name>
</gene>
<evidence type="ECO:0000313" key="3">
    <source>
        <dbReference type="Ensembl" id="ENSCMUP00000000793.1"/>
    </source>
</evidence>
<protein>
    <submittedName>
        <fullName evidence="3">Uncharacterized protein</fullName>
    </submittedName>
</protein>
<name>A0A8C3D990_CORMO</name>
<organism evidence="3 4">
    <name type="scientific">Corvus moneduloides</name>
    <name type="common">New Caledonian crow</name>
    <dbReference type="NCBI Taxonomy" id="1196302"/>
    <lineage>
        <taxon>Eukaryota</taxon>
        <taxon>Metazoa</taxon>
        <taxon>Chordata</taxon>
        <taxon>Craniata</taxon>
        <taxon>Vertebrata</taxon>
        <taxon>Euteleostomi</taxon>
        <taxon>Archelosauria</taxon>
        <taxon>Archosauria</taxon>
        <taxon>Dinosauria</taxon>
        <taxon>Saurischia</taxon>
        <taxon>Theropoda</taxon>
        <taxon>Coelurosauria</taxon>
        <taxon>Aves</taxon>
        <taxon>Neognathae</taxon>
        <taxon>Neoaves</taxon>
        <taxon>Telluraves</taxon>
        <taxon>Australaves</taxon>
        <taxon>Passeriformes</taxon>
        <taxon>Corvoidea</taxon>
        <taxon>Corvidae</taxon>
        <taxon>Corvus</taxon>
    </lineage>
</organism>
<dbReference type="GO" id="GO:0016020">
    <property type="term" value="C:membrane"/>
    <property type="evidence" value="ECO:0007669"/>
    <property type="project" value="TreeGrafter"/>
</dbReference>
<dbReference type="Ensembl" id="ENSCMUT00000000859.2">
    <property type="protein sequence ID" value="ENSCMUP00000000793.1"/>
    <property type="gene ID" value="ENSCMUG00000000604.2"/>
</dbReference>
<sequence>MQRERWAGWGVAKLGWMGAGKAGLDGGWQRCPGGFKPRVRAGTLRAGLCPQSWGKRGLGLSAWQGTREALGTFQVPPAPCSLPATPAEPPFSQQAMSPTLAFILALLATHTGLKVQVQVDEDAVRRMREREEYLHQEMTQLLQEIEGSSGTMETLLPSALQQQWLFWIIAAALVLVLLAVGCWLVRRRKRGSASCSEQERSNSLEKVGSQEKQDPPSLEVLKELLEDLLSVCRVLSRRNFMPELHPATGMDTSSEAWSIPENSTVYRPLVILRPPPGHSFSVGSTKQPPAGRVRVALECLCSGEQLLGQRCFLHASGGQLQRDQRWYLLDTLCTGSYLDVEKVSCWVQTLVPSAWLLLPHSLHCQLTALPCGKSCSFQLTSTSGLQISLEMALAVQQGSSGAYLSLE</sequence>
<feature type="region of interest" description="Disordered" evidence="1">
    <location>
        <begin position="195"/>
        <end position="215"/>
    </location>
</feature>
<proteinExistence type="predicted"/>
<keyword evidence="2" id="KW-0812">Transmembrane</keyword>
<dbReference type="Proteomes" id="UP000694553">
    <property type="component" value="Unassembled WGS sequence"/>
</dbReference>